<dbReference type="PANTHER" id="PTHR46552:SF1">
    <property type="entry name" value="NADH-UBIQUINONE OXIDOREDUCTASE CHAIN 2"/>
    <property type="match status" value="1"/>
</dbReference>
<evidence type="ECO:0000256" key="17">
    <source>
        <dbReference type="RuleBase" id="RU003403"/>
    </source>
</evidence>
<sequence length="353" mass="38836">MVWGVMLSPAFFIFFMISSLGTVMVILSGGLLGVWLSLELAFFGFIPILNGKSVCENESAVKYFIVQSIGSGFLLVSFLLISSQLNFVSTYVLSQGVIHFMMIMGFFIKLGVFPMHFWFPSVMGSASWFSCFWLGVVQKIGPFWGISGVGMASGLLTMFFYMAVFTSVVGALGGLAQTQIRPLLAYSSLGQTGWMSLILMSDLEIFIGYFMLYSLLLGGLLMGLNLINHYTVNGGVSWSEVSGFLFWLFGGSYFLSLVGMPPFAGFFLKLAGVFMIVNKFPLLLGVLMVSTMVSLYFYLNMFFSSVFCVGSMDYGMLSSSLLEYKIPAAVLFLSILNWLGGIPLILFSGYTVF</sequence>
<dbReference type="GO" id="GO:0006120">
    <property type="term" value="P:mitochondrial electron transport, NADH to ubiquinone"/>
    <property type="evidence" value="ECO:0007669"/>
    <property type="project" value="InterPro"/>
</dbReference>
<reference evidence="19" key="1">
    <citation type="journal article" date="2017" name="PLoS ONE">
        <title>First complete female mitochondrial genome in four bivalve species genus Donax and their phylogenetic relationships within the Veneroida order.</title>
        <authorList>
            <person name="Fernandez-Perez J."/>
            <person name="Nanton A."/>
            <person name="Ruiz-Ruano F.J."/>
            <person name="Camacho J.P.M."/>
            <person name="Mendez J."/>
        </authorList>
    </citation>
    <scope>NUCLEOTIDE SEQUENCE</scope>
</reference>
<keyword evidence="8 17" id="KW-0999">Mitochondrion inner membrane</keyword>
<evidence type="ECO:0000256" key="9">
    <source>
        <dbReference type="ARBA" id="ARBA00022967"/>
    </source>
</evidence>
<evidence type="ECO:0000256" key="2">
    <source>
        <dbReference type="ARBA" id="ARBA00007012"/>
    </source>
</evidence>
<keyword evidence="12 17" id="KW-0520">NAD</keyword>
<comment type="function">
    <text evidence="17">Core subunit of the mitochondrial membrane respiratory chain NADH dehydrogenase (Complex I) which catalyzes electron transfer from NADH through the respiratory chain, using ubiquinone as an electron acceptor. Essential for the catalytic activity and assembly of complex I.</text>
</comment>
<dbReference type="PANTHER" id="PTHR46552">
    <property type="entry name" value="NADH-UBIQUINONE OXIDOREDUCTASE CHAIN 2"/>
    <property type="match status" value="1"/>
</dbReference>
<dbReference type="GO" id="GO:0008137">
    <property type="term" value="F:NADH dehydrogenase (ubiquinone) activity"/>
    <property type="evidence" value="ECO:0007669"/>
    <property type="project" value="UniProtKB-EC"/>
</dbReference>
<feature type="domain" description="NADH:quinone oxidoreductase/Mrp antiporter transmembrane" evidence="18">
    <location>
        <begin position="29"/>
        <end position="291"/>
    </location>
</feature>
<keyword evidence="11 17" id="KW-1133">Transmembrane helix</keyword>
<gene>
    <name evidence="19" type="primary">nad2</name>
</gene>
<protein>
    <recommendedName>
        <fullName evidence="4 17">NADH-ubiquinone oxidoreductase chain 2</fullName>
        <ecNumber evidence="3 17">7.1.1.2</ecNumber>
    </recommendedName>
</protein>
<feature type="transmembrane region" description="Helical" evidence="17">
    <location>
        <begin position="32"/>
        <end position="49"/>
    </location>
</feature>
<keyword evidence="13 17" id="KW-0830">Ubiquinone</keyword>
<feature type="transmembrane region" description="Helical" evidence="17">
    <location>
        <begin position="7"/>
        <end position="26"/>
    </location>
</feature>
<keyword evidence="15 17" id="KW-0472">Membrane</keyword>
<dbReference type="InterPro" id="IPR050175">
    <property type="entry name" value="Complex_I_Subunit_2"/>
</dbReference>
<evidence type="ECO:0000259" key="18">
    <source>
        <dbReference type="Pfam" id="PF00361"/>
    </source>
</evidence>
<comment type="catalytic activity">
    <reaction evidence="16 17">
        <text>a ubiquinone + NADH + 5 H(+)(in) = a ubiquinol + NAD(+) + 4 H(+)(out)</text>
        <dbReference type="Rhea" id="RHEA:29091"/>
        <dbReference type="Rhea" id="RHEA-COMP:9565"/>
        <dbReference type="Rhea" id="RHEA-COMP:9566"/>
        <dbReference type="ChEBI" id="CHEBI:15378"/>
        <dbReference type="ChEBI" id="CHEBI:16389"/>
        <dbReference type="ChEBI" id="CHEBI:17976"/>
        <dbReference type="ChEBI" id="CHEBI:57540"/>
        <dbReference type="ChEBI" id="CHEBI:57945"/>
        <dbReference type="EC" id="7.1.1.2"/>
    </reaction>
</comment>
<feature type="transmembrane region" description="Helical" evidence="17">
    <location>
        <begin position="197"/>
        <end position="224"/>
    </location>
</feature>
<name>A0A250E5T6_9BIVA</name>
<evidence type="ECO:0000256" key="6">
    <source>
        <dbReference type="ARBA" id="ARBA00022660"/>
    </source>
</evidence>
<dbReference type="GO" id="GO:0005743">
    <property type="term" value="C:mitochondrial inner membrane"/>
    <property type="evidence" value="ECO:0007669"/>
    <property type="project" value="UniProtKB-SubCell"/>
</dbReference>
<proteinExistence type="inferred from homology"/>
<keyword evidence="6 17" id="KW-0679">Respiratory chain</keyword>
<keyword evidence="14 17" id="KW-0496">Mitochondrion</keyword>
<evidence type="ECO:0000256" key="5">
    <source>
        <dbReference type="ARBA" id="ARBA00022448"/>
    </source>
</evidence>
<evidence type="ECO:0000256" key="7">
    <source>
        <dbReference type="ARBA" id="ARBA00022692"/>
    </source>
</evidence>
<dbReference type="AlphaFoldDB" id="A0A250E5T6"/>
<dbReference type="Pfam" id="PF00361">
    <property type="entry name" value="Proton_antipo_M"/>
    <property type="match status" value="1"/>
</dbReference>
<keyword evidence="10 17" id="KW-0249">Electron transport</keyword>
<keyword evidence="7 17" id="KW-0812">Transmembrane</keyword>
<evidence type="ECO:0000256" key="11">
    <source>
        <dbReference type="ARBA" id="ARBA00022989"/>
    </source>
</evidence>
<evidence type="ECO:0000256" key="10">
    <source>
        <dbReference type="ARBA" id="ARBA00022982"/>
    </source>
</evidence>
<evidence type="ECO:0000256" key="12">
    <source>
        <dbReference type="ARBA" id="ARBA00023027"/>
    </source>
</evidence>
<geneLocation type="mitochondrion" evidence="19"/>
<dbReference type="InterPro" id="IPR001750">
    <property type="entry name" value="ND/Mrp_TM"/>
</dbReference>
<comment type="similarity">
    <text evidence="2 17">Belongs to the complex I subunit 2 family.</text>
</comment>
<keyword evidence="5" id="KW-0813">Transport</keyword>
<feature type="transmembrane region" description="Helical" evidence="17">
    <location>
        <begin position="244"/>
        <end position="268"/>
    </location>
</feature>
<dbReference type="EMBL" id="KY780364">
    <property type="protein sequence ID" value="ATA66396.1"/>
    <property type="molecule type" value="Genomic_DNA"/>
</dbReference>
<dbReference type="EC" id="7.1.1.2" evidence="3 17"/>
<evidence type="ECO:0000256" key="8">
    <source>
        <dbReference type="ARBA" id="ARBA00022792"/>
    </source>
</evidence>
<evidence type="ECO:0000256" key="1">
    <source>
        <dbReference type="ARBA" id="ARBA00004448"/>
    </source>
</evidence>
<comment type="subcellular location">
    <subcellularLocation>
        <location evidence="1 17">Mitochondrion inner membrane</location>
        <topology evidence="1 17">Multi-pass membrane protein</topology>
    </subcellularLocation>
</comment>
<accession>A0A250E5T6</accession>
<evidence type="ECO:0000313" key="19">
    <source>
        <dbReference type="EMBL" id="ATA66396.1"/>
    </source>
</evidence>
<dbReference type="InterPro" id="IPR003917">
    <property type="entry name" value="NADH_UbQ_OxRdtase_chain2"/>
</dbReference>
<evidence type="ECO:0000256" key="14">
    <source>
        <dbReference type="ARBA" id="ARBA00023128"/>
    </source>
</evidence>
<dbReference type="PRINTS" id="PR01436">
    <property type="entry name" value="NADHDHGNASE2"/>
</dbReference>
<evidence type="ECO:0000256" key="3">
    <source>
        <dbReference type="ARBA" id="ARBA00012944"/>
    </source>
</evidence>
<organism evidence="19">
    <name type="scientific">Donax trunculus</name>
    <name type="common">truncated wedgeshell</name>
    <dbReference type="NCBI Taxonomy" id="40130"/>
    <lineage>
        <taxon>Eukaryota</taxon>
        <taxon>Metazoa</taxon>
        <taxon>Spiralia</taxon>
        <taxon>Lophotrochozoa</taxon>
        <taxon>Mollusca</taxon>
        <taxon>Bivalvia</taxon>
        <taxon>Autobranchia</taxon>
        <taxon>Heteroconchia</taxon>
        <taxon>Euheterodonta</taxon>
        <taxon>Imparidentia</taxon>
        <taxon>Neoheterodontei</taxon>
        <taxon>Cardiida</taxon>
        <taxon>Tellinoidea</taxon>
        <taxon>Donacidae</taxon>
        <taxon>Donax</taxon>
    </lineage>
</organism>
<evidence type="ECO:0000256" key="15">
    <source>
        <dbReference type="ARBA" id="ARBA00023136"/>
    </source>
</evidence>
<evidence type="ECO:0000256" key="13">
    <source>
        <dbReference type="ARBA" id="ARBA00023075"/>
    </source>
</evidence>
<feature type="transmembrane region" description="Helical" evidence="17">
    <location>
        <begin position="61"/>
        <end position="81"/>
    </location>
</feature>
<evidence type="ECO:0000256" key="4">
    <source>
        <dbReference type="ARBA" id="ARBA00021008"/>
    </source>
</evidence>
<feature type="transmembrane region" description="Helical" evidence="17">
    <location>
        <begin position="326"/>
        <end position="347"/>
    </location>
</feature>
<keyword evidence="9 17" id="KW-1278">Translocase</keyword>
<evidence type="ECO:0000256" key="16">
    <source>
        <dbReference type="ARBA" id="ARBA00049551"/>
    </source>
</evidence>